<evidence type="ECO:0000313" key="1">
    <source>
        <dbReference type="EMBL" id="CAF4510499.1"/>
    </source>
</evidence>
<accession>A0A8S2XPQ6</accession>
<name>A0A8S2XPQ6_9BILA</name>
<feature type="non-terminal residue" evidence="1">
    <location>
        <position position="48"/>
    </location>
</feature>
<comment type="caution">
    <text evidence="1">The sequence shown here is derived from an EMBL/GenBank/DDBJ whole genome shotgun (WGS) entry which is preliminary data.</text>
</comment>
<dbReference type="Proteomes" id="UP000681720">
    <property type="component" value="Unassembled WGS sequence"/>
</dbReference>
<protein>
    <submittedName>
        <fullName evidence="1">Uncharacterized protein</fullName>
    </submittedName>
</protein>
<proteinExistence type="predicted"/>
<evidence type="ECO:0000313" key="2">
    <source>
        <dbReference type="Proteomes" id="UP000681720"/>
    </source>
</evidence>
<sequence length="48" mass="5779">MINYIIDDIIHMLSLLSSRYYYANGTNRTVKESKEDLDEEHNLLVYRE</sequence>
<gene>
    <name evidence="1" type="ORF">GIL414_LOCUS35162</name>
</gene>
<reference evidence="1" key="1">
    <citation type="submission" date="2021-02" db="EMBL/GenBank/DDBJ databases">
        <authorList>
            <person name="Nowell W R."/>
        </authorList>
    </citation>
    <scope>NUCLEOTIDE SEQUENCE</scope>
</reference>
<dbReference type="EMBL" id="CAJOBJ010083347">
    <property type="protein sequence ID" value="CAF4510499.1"/>
    <property type="molecule type" value="Genomic_DNA"/>
</dbReference>
<organism evidence="1 2">
    <name type="scientific">Rotaria magnacalcarata</name>
    <dbReference type="NCBI Taxonomy" id="392030"/>
    <lineage>
        <taxon>Eukaryota</taxon>
        <taxon>Metazoa</taxon>
        <taxon>Spiralia</taxon>
        <taxon>Gnathifera</taxon>
        <taxon>Rotifera</taxon>
        <taxon>Eurotatoria</taxon>
        <taxon>Bdelloidea</taxon>
        <taxon>Philodinida</taxon>
        <taxon>Philodinidae</taxon>
        <taxon>Rotaria</taxon>
    </lineage>
</organism>
<dbReference type="AlphaFoldDB" id="A0A8S2XPQ6"/>